<organism evidence="2 3">
    <name type="scientific">Clavibacter michiganensis subsp. insidiosus</name>
    <dbReference type="NCBI Taxonomy" id="33014"/>
    <lineage>
        <taxon>Bacteria</taxon>
        <taxon>Bacillati</taxon>
        <taxon>Actinomycetota</taxon>
        <taxon>Actinomycetes</taxon>
        <taxon>Micrococcales</taxon>
        <taxon>Microbacteriaceae</taxon>
        <taxon>Clavibacter</taxon>
    </lineage>
</organism>
<name>A0A399SG89_9MICO</name>
<evidence type="ECO:0000256" key="1">
    <source>
        <dbReference type="SAM" id="Phobius"/>
    </source>
</evidence>
<dbReference type="Proteomes" id="UP000266634">
    <property type="component" value="Unassembled WGS sequence"/>
</dbReference>
<sequence>MLIPGLSYAAALALSSKLVSDTICATCNSATDEPMVSASVIVSGALIAGYAIAVAQRLRRNAKSREHELLVDGFAWRERHAKKAGYKAGYRDGFTRGRNATHPPDEDVD</sequence>
<keyword evidence="1" id="KW-1133">Transmembrane helix</keyword>
<comment type="caution">
    <text evidence="2">The sequence shown here is derived from an EMBL/GenBank/DDBJ whole genome shotgun (WGS) entry which is preliminary data.</text>
</comment>
<dbReference type="AlphaFoldDB" id="A0A399SG89"/>
<evidence type="ECO:0000313" key="2">
    <source>
        <dbReference type="EMBL" id="RIJ42141.1"/>
    </source>
</evidence>
<proteinExistence type="predicted"/>
<reference evidence="2 3" key="1">
    <citation type="submission" date="2018-08" db="EMBL/GenBank/DDBJ databases">
        <title>Genome Sequence of Clavibacter michiganensis Subspecies type strains, and the Atypical Peach-Colored Strains Isolated from Tomato.</title>
        <authorList>
            <person name="Osdaghi E."/>
            <person name="Portier P."/>
            <person name="Briand M."/>
            <person name="Jacques M.-A."/>
        </authorList>
    </citation>
    <scope>NUCLEOTIDE SEQUENCE [LARGE SCALE GENOMIC DNA]</scope>
    <source>
        <strain evidence="2 3">CFBP 6488</strain>
    </source>
</reference>
<feature type="transmembrane region" description="Helical" evidence="1">
    <location>
        <begin position="36"/>
        <end position="55"/>
    </location>
</feature>
<protein>
    <submittedName>
        <fullName evidence="2">Uncharacterized protein</fullName>
    </submittedName>
</protein>
<keyword evidence="1" id="KW-0472">Membrane</keyword>
<dbReference type="EMBL" id="QWEA01000257">
    <property type="protein sequence ID" value="RIJ42141.1"/>
    <property type="molecule type" value="Genomic_DNA"/>
</dbReference>
<gene>
    <name evidence="2" type="ORF">DZF93_07935</name>
</gene>
<keyword evidence="1" id="KW-0812">Transmembrane</keyword>
<evidence type="ECO:0000313" key="3">
    <source>
        <dbReference type="Proteomes" id="UP000266634"/>
    </source>
</evidence>
<accession>A0A399SG89</accession>